<protein>
    <submittedName>
        <fullName evidence="2">Uncharacterized protein DUF4287</fullName>
    </submittedName>
</protein>
<dbReference type="Pfam" id="PF18899">
    <property type="entry name" value="DUF5655"/>
    <property type="match status" value="1"/>
</dbReference>
<keyword evidence="3" id="KW-1185">Reference proteome</keyword>
<dbReference type="OrthoDB" id="9809825at2"/>
<dbReference type="Proteomes" id="UP000282211">
    <property type="component" value="Unassembled WGS sequence"/>
</dbReference>
<dbReference type="InParanoid" id="A0A420WIV9"/>
<sequence length="180" mass="20026">MASPEQHLETMLSNIPEKTGKTLADWLALVEKEGLKKHVKIMNFLKKEHGLTHGYANLISTKARDKGEPIDLVAVQYSGVKAGLKPIYDTIMAFAETLGEDVEVSPKKAGVSLRRKKQFALITPATKSRIDLGLALTGEPIEGRLEGYNAMCSHRIRLETVEQFDDQVRAWLTESYSRCG</sequence>
<proteinExistence type="predicted"/>
<dbReference type="AlphaFoldDB" id="A0A420WIV9"/>
<evidence type="ECO:0000259" key="1">
    <source>
        <dbReference type="Pfam" id="PF18899"/>
    </source>
</evidence>
<reference evidence="2 3" key="1">
    <citation type="submission" date="2018-10" db="EMBL/GenBank/DDBJ databases">
        <title>Genomic Encyclopedia of Type Strains, Phase IV (KMG-IV): sequencing the most valuable type-strain genomes for metagenomic binning, comparative biology and taxonomic classification.</title>
        <authorList>
            <person name="Goeker M."/>
        </authorList>
    </citation>
    <scope>NUCLEOTIDE SEQUENCE [LARGE SCALE GENOMIC DNA]</scope>
    <source>
        <strain evidence="2 3">DSM 22008</strain>
    </source>
</reference>
<evidence type="ECO:0000313" key="3">
    <source>
        <dbReference type="Proteomes" id="UP000282211"/>
    </source>
</evidence>
<name>A0A420WIV9_9PROT</name>
<accession>A0A420WIV9</accession>
<dbReference type="InterPro" id="IPR025629">
    <property type="entry name" value="DUF4287"/>
</dbReference>
<gene>
    <name evidence="2" type="ORF">DES40_0271</name>
</gene>
<dbReference type="Pfam" id="PF14117">
    <property type="entry name" value="DUF4287"/>
    <property type="match status" value="1"/>
</dbReference>
<dbReference type="RefSeq" id="WP_121098780.1">
    <property type="nucleotide sequence ID" value="NZ_RBII01000001.1"/>
</dbReference>
<dbReference type="InterPro" id="IPR043714">
    <property type="entry name" value="DUF5655"/>
</dbReference>
<organism evidence="2 3">
    <name type="scientific">Litorimonas taeanensis</name>
    <dbReference type="NCBI Taxonomy" id="568099"/>
    <lineage>
        <taxon>Bacteria</taxon>
        <taxon>Pseudomonadati</taxon>
        <taxon>Pseudomonadota</taxon>
        <taxon>Alphaproteobacteria</taxon>
        <taxon>Maricaulales</taxon>
        <taxon>Robiginitomaculaceae</taxon>
    </lineage>
</organism>
<feature type="domain" description="DUF5655" evidence="1">
    <location>
        <begin position="76"/>
        <end position="177"/>
    </location>
</feature>
<dbReference type="EMBL" id="RBII01000001">
    <property type="protein sequence ID" value="RKQ70964.1"/>
    <property type="molecule type" value="Genomic_DNA"/>
</dbReference>
<comment type="caution">
    <text evidence="2">The sequence shown here is derived from an EMBL/GenBank/DDBJ whole genome shotgun (WGS) entry which is preliminary data.</text>
</comment>
<evidence type="ECO:0000313" key="2">
    <source>
        <dbReference type="EMBL" id="RKQ70964.1"/>
    </source>
</evidence>